<evidence type="ECO:0000256" key="1">
    <source>
        <dbReference type="ARBA" id="ARBA00004496"/>
    </source>
</evidence>
<comment type="subcellular location">
    <subcellularLocation>
        <location evidence="1">Cytoplasm</location>
    </subcellularLocation>
</comment>
<dbReference type="AlphaFoldDB" id="R6IHQ7"/>
<evidence type="ECO:0000256" key="2">
    <source>
        <dbReference type="ARBA" id="ARBA00022490"/>
    </source>
</evidence>
<dbReference type="EMBL" id="CBDS010000071">
    <property type="protein sequence ID" value="CDB46049.1"/>
    <property type="molecule type" value="Genomic_DNA"/>
</dbReference>
<dbReference type="STRING" id="1262914.BN533_00078"/>
<sequence length="93" mass="10257">MVFRGHEITTGTANKGDALIILEITKSDGVKIEITSKVLVKYGQSIEKSVKEILAAANLGNARVLIEDHGALDFVIRARLETAIQRFLSEKEY</sequence>
<gene>
    <name evidence="4" type="ORF">BN533_00078</name>
</gene>
<proteinExistence type="predicted"/>
<accession>R6IHQ7</accession>
<dbReference type="eggNOG" id="COG3052">
    <property type="taxonomic scope" value="Bacteria"/>
</dbReference>
<dbReference type="InterPro" id="IPR023439">
    <property type="entry name" value="Mal_deCO2ase/Cit_lyase_ACP"/>
</dbReference>
<dbReference type="RefSeq" id="WP_021716982.1">
    <property type="nucleotide sequence ID" value="NZ_FR885192.1"/>
</dbReference>
<dbReference type="NCBIfam" id="TIGR01608">
    <property type="entry name" value="citD"/>
    <property type="match status" value="1"/>
</dbReference>
<dbReference type="HOGENOM" id="CLU_158489_2_1_9"/>
<protein>
    <submittedName>
        <fullName evidence="4">Citrate lyase subunit beta</fullName>
    </submittedName>
</protein>
<organism evidence="4">
    <name type="scientific">Phascolarctobacterium faecium</name>
    <dbReference type="NCBI Taxonomy" id="33025"/>
    <lineage>
        <taxon>Bacteria</taxon>
        <taxon>Bacillati</taxon>
        <taxon>Bacillota</taxon>
        <taxon>Negativicutes</taxon>
        <taxon>Acidaminococcales</taxon>
        <taxon>Acidaminococcaceae</taxon>
        <taxon>Phascolarctobacterium</taxon>
    </lineage>
</organism>
<dbReference type="GO" id="GO:0005737">
    <property type="term" value="C:cytoplasm"/>
    <property type="evidence" value="ECO:0007669"/>
    <property type="project" value="UniProtKB-SubCell"/>
</dbReference>
<keyword evidence="2" id="KW-0963">Cytoplasm</keyword>
<evidence type="ECO:0000256" key="3">
    <source>
        <dbReference type="ARBA" id="ARBA00022553"/>
    </source>
</evidence>
<name>R6IHQ7_9FIRM</name>
<keyword evidence="4" id="KW-0456">Lyase</keyword>
<dbReference type="GO" id="GO:0016829">
    <property type="term" value="F:lyase activity"/>
    <property type="evidence" value="ECO:0007669"/>
    <property type="project" value="UniProtKB-KW"/>
</dbReference>
<reference evidence="4" key="1">
    <citation type="submission" date="2012-11" db="EMBL/GenBank/DDBJ databases">
        <title>Dependencies among metagenomic species, viruses, plasmids and units of genetic variation.</title>
        <authorList>
            <person name="Nielsen H.B."/>
            <person name="Almeida M."/>
            <person name="Juncker A.S."/>
            <person name="Rasmussen S."/>
            <person name="Li J."/>
            <person name="Sunagawa S."/>
            <person name="Plichta D."/>
            <person name="Gautier L."/>
            <person name="Le Chatelier E."/>
            <person name="Peletier E."/>
            <person name="Bonde I."/>
            <person name="Nielsen T."/>
            <person name="Manichanh C."/>
            <person name="Arumugam M."/>
            <person name="Batto J."/>
            <person name="Santos M.B.Q.D."/>
            <person name="Blom N."/>
            <person name="Borruel N."/>
            <person name="Burgdorf K.S."/>
            <person name="Boumezbeur F."/>
            <person name="Casellas F."/>
            <person name="Dore J."/>
            <person name="Guarner F."/>
            <person name="Hansen T."/>
            <person name="Hildebrand F."/>
            <person name="Kaas R.S."/>
            <person name="Kennedy S."/>
            <person name="Kristiansen K."/>
            <person name="Kultima J.R."/>
            <person name="Leonard P."/>
            <person name="Levenez F."/>
            <person name="Lund O."/>
            <person name="Moumen B."/>
            <person name="Le Paslier D."/>
            <person name="Pons N."/>
            <person name="Pedersen O."/>
            <person name="Prifti E."/>
            <person name="Qin J."/>
            <person name="Raes J."/>
            <person name="Tap J."/>
            <person name="Tims S."/>
            <person name="Ussery D.W."/>
            <person name="Yamada T."/>
            <person name="MetaHit consortium"/>
            <person name="Renault P."/>
            <person name="Sicheritz-Ponten T."/>
            <person name="Bork P."/>
            <person name="Wang J."/>
            <person name="Brunak S."/>
            <person name="Ehrlich S.D."/>
        </authorList>
    </citation>
    <scope>NUCLEOTIDE SEQUENCE [LARGE SCALE GENOMIC DNA]</scope>
</reference>
<dbReference type="InterPro" id="IPR006495">
    <property type="entry name" value="CitD"/>
</dbReference>
<dbReference type="NCBIfam" id="NF009726">
    <property type="entry name" value="PRK13253.1"/>
    <property type="match status" value="1"/>
</dbReference>
<keyword evidence="3" id="KW-0597">Phosphoprotein</keyword>
<dbReference type="Pfam" id="PF06857">
    <property type="entry name" value="ACP"/>
    <property type="match status" value="1"/>
</dbReference>
<comment type="caution">
    <text evidence="4">The sequence shown here is derived from an EMBL/GenBank/DDBJ whole genome shotgun (WGS) entry which is preliminary data.</text>
</comment>
<evidence type="ECO:0000313" key="4">
    <source>
        <dbReference type="EMBL" id="CDB46049.1"/>
    </source>
</evidence>